<dbReference type="PATRIC" id="fig|1679170.3.peg.4330"/>
<dbReference type="STRING" id="1679170.AC625_19110"/>
<protein>
    <recommendedName>
        <fullName evidence="3">Competence protein</fullName>
    </recommendedName>
</protein>
<organism evidence="1 2">
    <name type="scientific">Peribacillus loiseleuriae</name>
    <dbReference type="NCBI Taxonomy" id="1679170"/>
    <lineage>
        <taxon>Bacteria</taxon>
        <taxon>Bacillati</taxon>
        <taxon>Bacillota</taxon>
        <taxon>Bacilli</taxon>
        <taxon>Bacillales</taxon>
        <taxon>Bacillaceae</taxon>
        <taxon>Peribacillus</taxon>
    </lineage>
</organism>
<dbReference type="RefSeq" id="WP_049682739.1">
    <property type="nucleotide sequence ID" value="NZ_LFZW01000001.1"/>
</dbReference>
<keyword evidence="2" id="KW-1185">Reference proteome</keyword>
<dbReference type="Proteomes" id="UP000037146">
    <property type="component" value="Unassembled WGS sequence"/>
</dbReference>
<proteinExistence type="predicted"/>
<dbReference type="InterPro" id="IPR010461">
    <property type="entry name" value="ComK"/>
</dbReference>
<dbReference type="AlphaFoldDB" id="A0A0K9GXL1"/>
<evidence type="ECO:0008006" key="3">
    <source>
        <dbReference type="Google" id="ProtNLM"/>
    </source>
</evidence>
<sequence>MLLKRFYIINKETVCLLSEYDERGYECTRVIEGERVFLVKKSVQDVLEESFHYYARNLAGAIVGARSILGDKHFLPVELNVHQGIILAPFHISKSKKKIWVVTSKIIDVQEVSEKLTVLHLMYGHNLNILLPNKQVDSRRSKADKLQIVLQVRYYTSEKIRTLLYEPGSGFTVVEEKGEYNFQVKNKKKEE</sequence>
<accession>A0A0K9GXL1</accession>
<name>A0A0K9GXL1_9BACI</name>
<dbReference type="GO" id="GO:0030420">
    <property type="term" value="P:establishment of competence for transformation"/>
    <property type="evidence" value="ECO:0007669"/>
    <property type="project" value="InterPro"/>
</dbReference>
<dbReference type="Pfam" id="PF06338">
    <property type="entry name" value="ComK"/>
    <property type="match status" value="1"/>
</dbReference>
<evidence type="ECO:0000313" key="2">
    <source>
        <dbReference type="Proteomes" id="UP000037146"/>
    </source>
</evidence>
<gene>
    <name evidence="1" type="ORF">AC625_19110</name>
</gene>
<dbReference type="OrthoDB" id="2731896at2"/>
<reference evidence="2" key="1">
    <citation type="submission" date="2015-07" db="EMBL/GenBank/DDBJ databases">
        <title>Genome sequencing project for genomic taxonomy and phylogenomics of Bacillus-like bacteria.</title>
        <authorList>
            <person name="Liu B."/>
            <person name="Wang J."/>
            <person name="Zhu Y."/>
            <person name="Liu G."/>
            <person name="Chen Q."/>
            <person name="Chen Z."/>
            <person name="Lan J."/>
            <person name="Che J."/>
            <person name="Ge C."/>
            <person name="Shi H."/>
            <person name="Pan Z."/>
            <person name="Liu X."/>
        </authorList>
    </citation>
    <scope>NUCLEOTIDE SEQUENCE [LARGE SCALE GENOMIC DNA]</scope>
    <source>
        <strain evidence="2">FJAT-27997</strain>
    </source>
</reference>
<comment type="caution">
    <text evidence="1">The sequence shown here is derived from an EMBL/GenBank/DDBJ whole genome shotgun (WGS) entry which is preliminary data.</text>
</comment>
<evidence type="ECO:0000313" key="1">
    <source>
        <dbReference type="EMBL" id="KMY51393.1"/>
    </source>
</evidence>
<dbReference type="EMBL" id="LFZW01000001">
    <property type="protein sequence ID" value="KMY51393.1"/>
    <property type="molecule type" value="Genomic_DNA"/>
</dbReference>